<protein>
    <recommendedName>
        <fullName evidence="3">Rhodopsin domain-containing protein</fullName>
    </recommendedName>
</protein>
<dbReference type="Proteomes" id="UP000799779">
    <property type="component" value="Unassembled WGS sequence"/>
</dbReference>
<name>A0A6A5WAV0_9PLEO</name>
<evidence type="ECO:0000313" key="4">
    <source>
        <dbReference type="EMBL" id="KAF1997271.1"/>
    </source>
</evidence>
<feature type="transmembrane region" description="Helical" evidence="2">
    <location>
        <begin position="137"/>
        <end position="159"/>
    </location>
</feature>
<keyword evidence="2" id="KW-0472">Membrane</keyword>
<proteinExistence type="predicted"/>
<feature type="transmembrane region" description="Helical" evidence="2">
    <location>
        <begin position="20"/>
        <end position="39"/>
    </location>
</feature>
<sequence length="468" mass="52404">MDSMVEFLERRRTAPIGDRGMVLNVVSWILLVTAIFTLVTRLAMKLALKKKDRKFGLDDLFIVLATLFSLGQTIAVSVESVHALGQHVDTLSQSQKQIFQKAEYAGCMLYIANMGCARISVCLLIKKIIPGRTARYTALIFAGFTTLWTVSGVLVTAFPCHLPRPWDFFGSKCFDLVHFINYIGITNIVVEVLLVVIPLFVWNLRLDCGRRVSVSLCFLARLSIVGAVAAQLHFFNFNSKSMDFTYAYWPTILCVQIAQNLSIISANLPCLHPFILSILSGTTKTDSLVFECKAKTEIKEYLRKKNFQFESTSSQSSTAPLREKELDIEYCRPLATWGLDRSSAQLNSRQPTRFPSNVATPVFNLNPPENVFMRSVDIQIPPSRPTTSASNRSNPPHPPPKSLAQVGILPTIEYDTDSSSDHDSGTSNSSRRRDSDYIFNREKVISVSEAGPLYADDGWRRYPPPPDK</sequence>
<feature type="compositionally biased region" description="Basic and acidic residues" evidence="1">
    <location>
        <begin position="431"/>
        <end position="442"/>
    </location>
</feature>
<keyword evidence="2" id="KW-0812">Transmembrane</keyword>
<keyword evidence="2" id="KW-1133">Transmembrane helix</keyword>
<evidence type="ECO:0000313" key="5">
    <source>
        <dbReference type="Proteomes" id="UP000799779"/>
    </source>
</evidence>
<feature type="transmembrane region" description="Helical" evidence="2">
    <location>
        <begin position="60"/>
        <end position="82"/>
    </location>
</feature>
<feature type="region of interest" description="Disordered" evidence="1">
    <location>
        <begin position="380"/>
        <end position="442"/>
    </location>
</feature>
<keyword evidence="5" id="KW-1185">Reference proteome</keyword>
<organism evidence="4 5">
    <name type="scientific">Amniculicola lignicola CBS 123094</name>
    <dbReference type="NCBI Taxonomy" id="1392246"/>
    <lineage>
        <taxon>Eukaryota</taxon>
        <taxon>Fungi</taxon>
        <taxon>Dikarya</taxon>
        <taxon>Ascomycota</taxon>
        <taxon>Pezizomycotina</taxon>
        <taxon>Dothideomycetes</taxon>
        <taxon>Pleosporomycetidae</taxon>
        <taxon>Pleosporales</taxon>
        <taxon>Amniculicolaceae</taxon>
        <taxon>Amniculicola</taxon>
    </lineage>
</organism>
<feature type="transmembrane region" description="Helical" evidence="2">
    <location>
        <begin position="179"/>
        <end position="202"/>
    </location>
</feature>
<dbReference type="PANTHER" id="PTHR38794:SF1">
    <property type="entry name" value="INTEGRAL MEMBRANE PROTEIN"/>
    <property type="match status" value="1"/>
</dbReference>
<dbReference type="PANTHER" id="PTHR38794">
    <property type="entry name" value="INTEGRAL MEMBRANE PROTEIN"/>
    <property type="match status" value="1"/>
</dbReference>
<evidence type="ECO:0000256" key="1">
    <source>
        <dbReference type="SAM" id="MobiDB-lite"/>
    </source>
</evidence>
<gene>
    <name evidence="4" type="ORF">P154DRAFT_579020</name>
</gene>
<feature type="transmembrane region" description="Helical" evidence="2">
    <location>
        <begin position="102"/>
        <end position="125"/>
    </location>
</feature>
<dbReference type="Pfam" id="PF20684">
    <property type="entry name" value="Fung_rhodopsin"/>
    <property type="match status" value="1"/>
</dbReference>
<evidence type="ECO:0000256" key="2">
    <source>
        <dbReference type="SAM" id="Phobius"/>
    </source>
</evidence>
<dbReference type="InterPro" id="IPR049326">
    <property type="entry name" value="Rhodopsin_dom_fungi"/>
</dbReference>
<feature type="transmembrane region" description="Helical" evidence="2">
    <location>
        <begin position="214"/>
        <end position="234"/>
    </location>
</feature>
<dbReference type="OrthoDB" id="3918601at2759"/>
<dbReference type="EMBL" id="ML977615">
    <property type="protein sequence ID" value="KAF1997271.1"/>
    <property type="molecule type" value="Genomic_DNA"/>
</dbReference>
<dbReference type="AlphaFoldDB" id="A0A6A5WAV0"/>
<reference evidence="4" key="1">
    <citation type="journal article" date="2020" name="Stud. Mycol.">
        <title>101 Dothideomycetes genomes: a test case for predicting lifestyles and emergence of pathogens.</title>
        <authorList>
            <person name="Haridas S."/>
            <person name="Albert R."/>
            <person name="Binder M."/>
            <person name="Bloem J."/>
            <person name="Labutti K."/>
            <person name="Salamov A."/>
            <person name="Andreopoulos B."/>
            <person name="Baker S."/>
            <person name="Barry K."/>
            <person name="Bills G."/>
            <person name="Bluhm B."/>
            <person name="Cannon C."/>
            <person name="Castanera R."/>
            <person name="Culley D."/>
            <person name="Daum C."/>
            <person name="Ezra D."/>
            <person name="Gonzalez J."/>
            <person name="Henrissat B."/>
            <person name="Kuo A."/>
            <person name="Liang C."/>
            <person name="Lipzen A."/>
            <person name="Lutzoni F."/>
            <person name="Magnuson J."/>
            <person name="Mondo S."/>
            <person name="Nolan M."/>
            <person name="Ohm R."/>
            <person name="Pangilinan J."/>
            <person name="Park H.-J."/>
            <person name="Ramirez L."/>
            <person name="Alfaro M."/>
            <person name="Sun H."/>
            <person name="Tritt A."/>
            <person name="Yoshinaga Y."/>
            <person name="Zwiers L.-H."/>
            <person name="Turgeon B."/>
            <person name="Goodwin S."/>
            <person name="Spatafora J."/>
            <person name="Crous P."/>
            <person name="Grigoriev I."/>
        </authorList>
    </citation>
    <scope>NUCLEOTIDE SEQUENCE</scope>
    <source>
        <strain evidence="4">CBS 123094</strain>
    </source>
</reference>
<evidence type="ECO:0000259" key="3">
    <source>
        <dbReference type="Pfam" id="PF20684"/>
    </source>
</evidence>
<feature type="compositionally biased region" description="Polar residues" evidence="1">
    <location>
        <begin position="385"/>
        <end position="394"/>
    </location>
</feature>
<accession>A0A6A5WAV0</accession>
<feature type="domain" description="Rhodopsin" evidence="3">
    <location>
        <begin position="41"/>
        <end position="275"/>
    </location>
</feature>